<gene>
    <name evidence="1" type="ORF">SAMN02982922_5591</name>
</gene>
<reference evidence="1 2" key="1">
    <citation type="submission" date="2017-04" db="EMBL/GenBank/DDBJ databases">
        <authorList>
            <person name="Afonso C.L."/>
            <person name="Miller P.J."/>
            <person name="Scott M.A."/>
            <person name="Spackman E."/>
            <person name="Goraichik I."/>
            <person name="Dimitrov K.M."/>
            <person name="Suarez D.L."/>
            <person name="Swayne D.E."/>
        </authorList>
    </citation>
    <scope>NUCLEOTIDE SEQUENCE [LARGE SCALE GENOMIC DNA]</scope>
    <source>
        <strain evidence="1 2">B5P</strain>
    </source>
</reference>
<dbReference type="AlphaFoldDB" id="A0A1X7PXC3"/>
<accession>A0A1X7PXC3</accession>
<dbReference type="Proteomes" id="UP000193083">
    <property type="component" value="Unassembled WGS sequence"/>
</dbReference>
<protein>
    <recommendedName>
        <fullName evidence="3">DUF1127 domain-containing protein</fullName>
    </recommendedName>
</protein>
<dbReference type="EMBL" id="FXBL01000004">
    <property type="protein sequence ID" value="SMH56766.1"/>
    <property type="molecule type" value="Genomic_DNA"/>
</dbReference>
<sequence>MSFASNFRSSLTRFVAHRREIRAAVRTERILGALPTHLRKDVGWPDLWNGPHRTRR</sequence>
<organism evidence="1 2">
    <name type="scientific">Mesorhizobium australicum</name>
    <dbReference type="NCBI Taxonomy" id="536018"/>
    <lineage>
        <taxon>Bacteria</taxon>
        <taxon>Pseudomonadati</taxon>
        <taxon>Pseudomonadota</taxon>
        <taxon>Alphaproteobacteria</taxon>
        <taxon>Hyphomicrobiales</taxon>
        <taxon>Phyllobacteriaceae</taxon>
        <taxon>Mesorhizobium</taxon>
    </lineage>
</organism>
<name>A0A1X7PXC3_9HYPH</name>
<proteinExistence type="predicted"/>
<evidence type="ECO:0000313" key="2">
    <source>
        <dbReference type="Proteomes" id="UP000193083"/>
    </source>
</evidence>
<evidence type="ECO:0008006" key="3">
    <source>
        <dbReference type="Google" id="ProtNLM"/>
    </source>
</evidence>
<evidence type="ECO:0000313" key="1">
    <source>
        <dbReference type="EMBL" id="SMH56766.1"/>
    </source>
</evidence>
<dbReference type="RefSeq" id="WP_176247661.1">
    <property type="nucleotide sequence ID" value="NZ_FXBL01000004.1"/>
</dbReference>
<keyword evidence="2" id="KW-1185">Reference proteome</keyword>